<dbReference type="OrthoDB" id="9802039at2"/>
<evidence type="ECO:0000313" key="3">
    <source>
        <dbReference type="EMBL" id="PJM74357.1"/>
    </source>
</evidence>
<dbReference type="SUPFAM" id="SSF46955">
    <property type="entry name" value="Putative DNA-binding domain"/>
    <property type="match status" value="1"/>
</dbReference>
<name>A0A2M9HC13_9BIFI</name>
<evidence type="ECO:0000256" key="1">
    <source>
        <dbReference type="ARBA" id="ARBA00023125"/>
    </source>
</evidence>
<proteinExistence type="predicted"/>
<gene>
    <name evidence="3" type="ORF">CS006_03800</name>
</gene>
<dbReference type="SMART" id="SM00422">
    <property type="entry name" value="HTH_MERR"/>
    <property type="match status" value="1"/>
</dbReference>
<dbReference type="InterPro" id="IPR047057">
    <property type="entry name" value="MerR_fam"/>
</dbReference>
<dbReference type="PANTHER" id="PTHR30204:SF82">
    <property type="entry name" value="TRANSCRIPTIONAL REGULATOR, MERR FAMILY"/>
    <property type="match status" value="1"/>
</dbReference>
<keyword evidence="4" id="KW-1185">Reference proteome</keyword>
<dbReference type="CDD" id="cd01109">
    <property type="entry name" value="HTH_YyaN"/>
    <property type="match status" value="1"/>
</dbReference>
<reference evidence="3 4" key="1">
    <citation type="submission" date="2017-10" db="EMBL/GenBank/DDBJ databases">
        <title>Draft genome sequences of strains TRE 1, TRE 9, TRE H and TRI 7, isolated from tamarins, belonging to four potential novel Bifidobacterium species.</title>
        <authorList>
            <person name="Mattarelli P."/>
            <person name="Modesto M."/>
            <person name="Puglisi E."/>
            <person name="Morelli L."/>
            <person name="Spezio C."/>
            <person name="Bonetti A."/>
            <person name="Sandri C."/>
        </authorList>
    </citation>
    <scope>NUCLEOTIDE SEQUENCE [LARGE SCALE GENOMIC DNA]</scope>
    <source>
        <strain evidence="4">TRE1</strain>
    </source>
</reference>
<dbReference type="PANTHER" id="PTHR30204">
    <property type="entry name" value="REDOX-CYCLING DRUG-SENSING TRANSCRIPTIONAL ACTIVATOR SOXR"/>
    <property type="match status" value="1"/>
</dbReference>
<dbReference type="Pfam" id="PF13411">
    <property type="entry name" value="MerR_1"/>
    <property type="match status" value="1"/>
</dbReference>
<dbReference type="InterPro" id="IPR009061">
    <property type="entry name" value="DNA-bd_dom_put_sf"/>
</dbReference>
<dbReference type="RefSeq" id="WP_100510499.1">
    <property type="nucleotide sequence ID" value="NZ_PEBI01000001.1"/>
</dbReference>
<evidence type="ECO:0000313" key="4">
    <source>
        <dbReference type="Proteomes" id="UP000229095"/>
    </source>
</evidence>
<feature type="domain" description="HTH merR-type" evidence="2">
    <location>
        <begin position="19"/>
        <end position="88"/>
    </location>
</feature>
<sequence length="157" mass="18476">MTDRATAPAEDPDTTTEPTYSIREVARMFHMQTSALRYYEDAGLLTNVGRDAKGQRVYRQCHINRMRTICCFKHAGMSIDELRRFFAYEDDEPGHIDEIMTLLGERRDALAEQRKALDEAYAHILRKLHYYGDIQTAVRNHRPLPDWRDYRCEEFDA</sequence>
<organism evidence="3 4">
    <name type="scientific">Bifidobacterium primatium</name>
    <dbReference type="NCBI Taxonomy" id="2045438"/>
    <lineage>
        <taxon>Bacteria</taxon>
        <taxon>Bacillati</taxon>
        <taxon>Actinomycetota</taxon>
        <taxon>Actinomycetes</taxon>
        <taxon>Bifidobacteriales</taxon>
        <taxon>Bifidobacteriaceae</taxon>
        <taxon>Bifidobacterium</taxon>
    </lineage>
</organism>
<evidence type="ECO:0000259" key="2">
    <source>
        <dbReference type="PROSITE" id="PS50937"/>
    </source>
</evidence>
<dbReference type="InterPro" id="IPR000551">
    <property type="entry name" value="MerR-type_HTH_dom"/>
</dbReference>
<protein>
    <submittedName>
        <fullName evidence="3">MerR family transcriptional regulator</fullName>
    </submittedName>
</protein>
<dbReference type="PROSITE" id="PS50937">
    <property type="entry name" value="HTH_MERR_2"/>
    <property type="match status" value="1"/>
</dbReference>
<accession>A0A2M9HC13</accession>
<dbReference type="EMBL" id="PEBI01000001">
    <property type="protein sequence ID" value="PJM74357.1"/>
    <property type="molecule type" value="Genomic_DNA"/>
</dbReference>
<comment type="caution">
    <text evidence="3">The sequence shown here is derived from an EMBL/GenBank/DDBJ whole genome shotgun (WGS) entry which is preliminary data.</text>
</comment>
<keyword evidence="1" id="KW-0238">DNA-binding</keyword>
<dbReference type="Proteomes" id="UP000229095">
    <property type="component" value="Unassembled WGS sequence"/>
</dbReference>
<dbReference type="AlphaFoldDB" id="A0A2M9HC13"/>
<dbReference type="GO" id="GO:0003700">
    <property type="term" value="F:DNA-binding transcription factor activity"/>
    <property type="evidence" value="ECO:0007669"/>
    <property type="project" value="InterPro"/>
</dbReference>
<dbReference type="GO" id="GO:0003677">
    <property type="term" value="F:DNA binding"/>
    <property type="evidence" value="ECO:0007669"/>
    <property type="project" value="UniProtKB-KW"/>
</dbReference>
<dbReference type="Gene3D" id="1.10.1660.10">
    <property type="match status" value="1"/>
</dbReference>